<protein>
    <submittedName>
        <fullName evidence="1">Unnamed protein product</fullName>
    </submittedName>
</protein>
<name>A0A9W6YC23_9STRA</name>
<dbReference type="Proteomes" id="UP001165121">
    <property type="component" value="Unassembled WGS sequence"/>
</dbReference>
<comment type="caution">
    <text evidence="1">The sequence shown here is derived from an EMBL/GenBank/DDBJ whole genome shotgun (WGS) entry which is preliminary data.</text>
</comment>
<reference evidence="1" key="1">
    <citation type="submission" date="2023-04" db="EMBL/GenBank/DDBJ databases">
        <title>Phytophthora fragariaefolia NBRC 109709.</title>
        <authorList>
            <person name="Ichikawa N."/>
            <person name="Sato H."/>
            <person name="Tonouchi N."/>
        </authorList>
    </citation>
    <scope>NUCLEOTIDE SEQUENCE</scope>
    <source>
        <strain evidence="1">NBRC 109709</strain>
    </source>
</reference>
<evidence type="ECO:0000313" key="1">
    <source>
        <dbReference type="EMBL" id="GMF59793.1"/>
    </source>
</evidence>
<accession>A0A9W6YC23</accession>
<dbReference type="EMBL" id="BSXT01005118">
    <property type="protein sequence ID" value="GMF59793.1"/>
    <property type="molecule type" value="Genomic_DNA"/>
</dbReference>
<gene>
    <name evidence="1" type="ORF">Pfra01_002590700</name>
</gene>
<dbReference type="OrthoDB" id="123951at2759"/>
<sequence>MGLEDLAPANSKRAQKTAIIAFERFLVAEDVNMAFIAACILGDTDGAVFVKFMDRFAVYLAFVVGRAGKPLARNSVMSYYRHVKNWFLDSYPKHGAGIEMTLLKMAQTLERYWLKRSEGGVTKKAPACTKEDLRILMNGIYYDASSSKAYQDAALLAQLQQAVIQNERDTTPAGPTELTKEERPINHQNCVIGELVSMNKELMKRIGAMEAHLASIETDGTVATTSTDAAHSSIIMPDKTIKVKPGGSRATSKSPAAV</sequence>
<proteinExistence type="predicted"/>
<evidence type="ECO:0000313" key="2">
    <source>
        <dbReference type="Proteomes" id="UP001165121"/>
    </source>
</evidence>
<keyword evidence="2" id="KW-1185">Reference proteome</keyword>
<dbReference type="AlphaFoldDB" id="A0A9W6YC23"/>
<organism evidence="1 2">
    <name type="scientific">Phytophthora fragariaefolia</name>
    <dbReference type="NCBI Taxonomy" id="1490495"/>
    <lineage>
        <taxon>Eukaryota</taxon>
        <taxon>Sar</taxon>
        <taxon>Stramenopiles</taxon>
        <taxon>Oomycota</taxon>
        <taxon>Peronosporomycetes</taxon>
        <taxon>Peronosporales</taxon>
        <taxon>Peronosporaceae</taxon>
        <taxon>Phytophthora</taxon>
    </lineage>
</organism>